<dbReference type="Pfam" id="PF00400">
    <property type="entry name" value="WD40"/>
    <property type="match status" value="2"/>
</dbReference>
<dbReference type="PROSITE" id="PS50082">
    <property type="entry name" value="WD_REPEATS_2"/>
    <property type="match status" value="1"/>
</dbReference>
<dbReference type="EMBL" id="AZIL01002467">
    <property type="protein sequence ID" value="EWM21446.1"/>
    <property type="molecule type" value="Genomic_DNA"/>
</dbReference>
<sequence length="603" mass="66357">MKHRVKDCHTNVLQLLENRRRHGETGATQRALESWAERYSLVHAQAHYISLPRSTKSTIATCFSPDGNMLASTHGDHSVKLVCYHTRRVLRVLVGHPRTPWTVKFHPRSPRLLASGCIGGQVRIWDAESGHCLHRAALDLPIISLSFHPSTAGTQILAIATFHSIWLWPYQTCARPYNEWQTERLLRCVCFPPPQGRHILVGLSNDTRTAPTMMQRHSEDNESGGERDRGAGTTPAGSPKTFHLFCWDFDAEKAMVPRARRTPMAPMRGRPGRGDEEVGEGSAPPVVMRHLYSSPLGRPRPLLEKAVLYNDGGMDVSACGRFLVTCAQFQRHDLILGSDSSEAWGGRERAQECGGSDGDAWRGRFERDDRRGDGDGLALGPGDVFSLPHLVKLSLLPFLRDEGDEENGDVERVRSTRVHRGRREQEAEAGGPAAGVNEDTSEAVPSWYDAPIAAVEETDRKWDRKEAREREAEAVSTVGYRYQGQRQGYLAPILAARPLRGVSLGEITSVKLSPSGSLVMLGYGGARAVPGSRGAGGGHTMVEVYETERMGRVRSVRSGEDEDVNIARFHPIPAHGFVYGTKQGGLCVFATPRGSGPPHTDEG</sequence>
<dbReference type="InterPro" id="IPR001680">
    <property type="entry name" value="WD40_rpt"/>
</dbReference>
<dbReference type="GO" id="GO:0000423">
    <property type="term" value="P:mitophagy"/>
    <property type="evidence" value="ECO:0007669"/>
    <property type="project" value="TreeGrafter"/>
</dbReference>
<organism evidence="3 4">
    <name type="scientific">Nannochloropsis gaditana</name>
    <dbReference type="NCBI Taxonomy" id="72520"/>
    <lineage>
        <taxon>Eukaryota</taxon>
        <taxon>Sar</taxon>
        <taxon>Stramenopiles</taxon>
        <taxon>Ochrophyta</taxon>
        <taxon>Eustigmatophyceae</taxon>
        <taxon>Eustigmatales</taxon>
        <taxon>Monodopsidaceae</taxon>
        <taxon>Nannochloropsis</taxon>
    </lineage>
</organism>
<dbReference type="GO" id="GO:0000045">
    <property type="term" value="P:autophagosome assembly"/>
    <property type="evidence" value="ECO:0007669"/>
    <property type="project" value="TreeGrafter"/>
</dbReference>
<dbReference type="PANTHER" id="PTHR22874">
    <property type="entry name" value="ACTIVATING MOLECULE IN BECN1-REGULATED AUTOPHAGY PROTEIN 1"/>
    <property type="match status" value="1"/>
</dbReference>
<evidence type="ECO:0000256" key="1">
    <source>
        <dbReference type="PROSITE-ProRule" id="PRU00221"/>
    </source>
</evidence>
<feature type="region of interest" description="Disordered" evidence="2">
    <location>
        <begin position="263"/>
        <end position="282"/>
    </location>
</feature>
<gene>
    <name evidence="3" type="ORF">Naga_100019g16</name>
</gene>
<dbReference type="PANTHER" id="PTHR22874:SF1">
    <property type="entry name" value="ACTIVATING MOLECULE IN BECN1-REGULATED AUTOPHAGY PROTEIN 1"/>
    <property type="match status" value="1"/>
</dbReference>
<feature type="region of interest" description="Disordered" evidence="2">
    <location>
        <begin position="214"/>
        <end position="237"/>
    </location>
</feature>
<feature type="region of interest" description="Disordered" evidence="2">
    <location>
        <begin position="404"/>
        <end position="440"/>
    </location>
</feature>
<dbReference type="SUPFAM" id="SSF50978">
    <property type="entry name" value="WD40 repeat-like"/>
    <property type="match status" value="1"/>
</dbReference>
<proteinExistence type="predicted"/>
<protein>
    <submittedName>
        <fullName evidence="3">WD40-repeat-containing protein</fullName>
    </submittedName>
</protein>
<dbReference type="AlphaFoldDB" id="W7TLZ0"/>
<evidence type="ECO:0000313" key="3">
    <source>
        <dbReference type="EMBL" id="EWM21446.1"/>
    </source>
</evidence>
<name>W7TLZ0_9STRA</name>
<dbReference type="GO" id="GO:0080008">
    <property type="term" value="C:Cul4-RING E3 ubiquitin ligase complex"/>
    <property type="evidence" value="ECO:0007669"/>
    <property type="project" value="TreeGrafter"/>
</dbReference>
<dbReference type="OrthoDB" id="6363363at2759"/>
<feature type="compositionally biased region" description="Basic and acidic residues" evidence="2">
    <location>
        <begin position="216"/>
        <end position="230"/>
    </location>
</feature>
<feature type="repeat" description="WD" evidence="1">
    <location>
        <begin position="93"/>
        <end position="135"/>
    </location>
</feature>
<keyword evidence="4" id="KW-1185">Reference proteome</keyword>
<dbReference type="SMART" id="SM00320">
    <property type="entry name" value="WD40"/>
    <property type="match status" value="2"/>
</dbReference>
<accession>W7TLZ0</accession>
<dbReference type="InterPro" id="IPR015943">
    <property type="entry name" value="WD40/YVTN_repeat-like_dom_sf"/>
</dbReference>
<feature type="compositionally biased region" description="Basic and acidic residues" evidence="2">
    <location>
        <begin position="359"/>
        <end position="374"/>
    </location>
</feature>
<evidence type="ECO:0000256" key="2">
    <source>
        <dbReference type="SAM" id="MobiDB-lite"/>
    </source>
</evidence>
<dbReference type="InterPro" id="IPR052596">
    <property type="entry name" value="AMBRA1_autophagy"/>
</dbReference>
<keyword evidence="1" id="KW-0853">WD repeat</keyword>
<feature type="region of interest" description="Disordered" evidence="2">
    <location>
        <begin position="346"/>
        <end position="375"/>
    </location>
</feature>
<dbReference type="GO" id="GO:1990756">
    <property type="term" value="F:ubiquitin-like ligase-substrate adaptor activity"/>
    <property type="evidence" value="ECO:0007669"/>
    <property type="project" value="TreeGrafter"/>
</dbReference>
<dbReference type="Proteomes" id="UP000019335">
    <property type="component" value="Unassembled WGS sequence"/>
</dbReference>
<dbReference type="Gene3D" id="2.130.10.10">
    <property type="entry name" value="YVTN repeat-like/Quinoprotein amine dehydrogenase"/>
    <property type="match status" value="1"/>
</dbReference>
<comment type="caution">
    <text evidence="3">The sequence shown here is derived from an EMBL/GenBank/DDBJ whole genome shotgun (WGS) entry which is preliminary data.</text>
</comment>
<reference evidence="3 4" key="1">
    <citation type="journal article" date="2014" name="Mol. Plant">
        <title>Chromosome Scale Genome Assembly and Transcriptome Profiling of Nannochloropsis gaditana in Nitrogen Depletion.</title>
        <authorList>
            <person name="Corteggiani Carpinelli E."/>
            <person name="Telatin A."/>
            <person name="Vitulo N."/>
            <person name="Forcato C."/>
            <person name="D'Angelo M."/>
            <person name="Schiavon R."/>
            <person name="Vezzi A."/>
            <person name="Giacometti G.M."/>
            <person name="Morosinotto T."/>
            <person name="Valle G."/>
        </authorList>
    </citation>
    <scope>NUCLEOTIDE SEQUENCE [LARGE SCALE GENOMIC DNA]</scope>
    <source>
        <strain evidence="3 4">B-31</strain>
    </source>
</reference>
<dbReference type="InterPro" id="IPR036322">
    <property type="entry name" value="WD40_repeat_dom_sf"/>
</dbReference>
<evidence type="ECO:0000313" key="4">
    <source>
        <dbReference type="Proteomes" id="UP000019335"/>
    </source>
</evidence>